<gene>
    <name evidence="1" type="ORF">ANI01nite_19310</name>
</gene>
<evidence type="ECO:0000313" key="1">
    <source>
        <dbReference type="EMBL" id="GEC12728.1"/>
    </source>
</evidence>
<reference evidence="1 2" key="1">
    <citation type="submission" date="2019-06" db="EMBL/GenBank/DDBJ databases">
        <title>Whole genome shotgun sequence of Glutamicibacter nicotianae NBRC 14234.</title>
        <authorList>
            <person name="Hosoyama A."/>
            <person name="Uohara A."/>
            <person name="Ohji S."/>
            <person name="Ichikawa N."/>
        </authorList>
    </citation>
    <scope>NUCLEOTIDE SEQUENCE [LARGE SCALE GENOMIC DNA]</scope>
    <source>
        <strain evidence="1 2">NBRC 14234</strain>
    </source>
</reference>
<name>A0ABQ0RLP6_GLUNI</name>
<accession>A0ABQ0RLP6</accession>
<keyword evidence="2" id="KW-1185">Reference proteome</keyword>
<dbReference type="InterPro" id="IPR046075">
    <property type="entry name" value="DUF6093"/>
</dbReference>
<dbReference type="RefSeq" id="WP_141357674.1">
    <property type="nucleotide sequence ID" value="NZ_BAAAWM010000001.1"/>
</dbReference>
<dbReference type="Proteomes" id="UP000316242">
    <property type="component" value="Unassembled WGS sequence"/>
</dbReference>
<comment type="caution">
    <text evidence="1">The sequence shown here is derived from an EMBL/GenBank/DDBJ whole genome shotgun (WGS) entry which is preliminary data.</text>
</comment>
<sequence length="132" mass="14308">MSVQRRAIAAARRGRERAKMLMIAECTIKRPTGNTYDPALGHEVATYGTIYTGKCGYEVDSTQPAEFVLAATEFTVTNALVKLPIGSGAMQGDLVEITSSQLDLPRPGTKAKLIELAEGTHRTAERWRAVSV</sequence>
<proteinExistence type="predicted"/>
<protein>
    <submittedName>
        <fullName evidence="1">Uncharacterized protein</fullName>
    </submittedName>
</protein>
<evidence type="ECO:0000313" key="2">
    <source>
        <dbReference type="Proteomes" id="UP000316242"/>
    </source>
</evidence>
<dbReference type="EMBL" id="BJNE01000007">
    <property type="protein sequence ID" value="GEC12728.1"/>
    <property type="molecule type" value="Genomic_DNA"/>
</dbReference>
<dbReference type="Pfam" id="PF19586">
    <property type="entry name" value="DUF6093"/>
    <property type="match status" value="1"/>
</dbReference>
<organism evidence="1 2">
    <name type="scientific">Glutamicibacter nicotianae</name>
    <name type="common">Arthrobacter nicotianae</name>
    <dbReference type="NCBI Taxonomy" id="37929"/>
    <lineage>
        <taxon>Bacteria</taxon>
        <taxon>Bacillati</taxon>
        <taxon>Actinomycetota</taxon>
        <taxon>Actinomycetes</taxon>
        <taxon>Micrococcales</taxon>
        <taxon>Micrococcaceae</taxon>
        <taxon>Glutamicibacter</taxon>
    </lineage>
</organism>